<dbReference type="Gene3D" id="2.40.50.140">
    <property type="entry name" value="Nucleic acid-binding proteins"/>
    <property type="match status" value="1"/>
</dbReference>
<dbReference type="FunFam" id="2.40.50.140:FF:000132">
    <property type="entry name" value="Aspartyl-tRNA synthetase, cytoplasmic"/>
    <property type="match status" value="1"/>
</dbReference>
<keyword evidence="4" id="KW-1185">Reference proteome</keyword>
<organism evidence="3 4">
    <name type="scientific">Panicum virgatum</name>
    <name type="common">Blackwell switchgrass</name>
    <dbReference type="NCBI Taxonomy" id="38727"/>
    <lineage>
        <taxon>Eukaryota</taxon>
        <taxon>Viridiplantae</taxon>
        <taxon>Streptophyta</taxon>
        <taxon>Embryophyta</taxon>
        <taxon>Tracheophyta</taxon>
        <taxon>Spermatophyta</taxon>
        <taxon>Magnoliopsida</taxon>
        <taxon>Liliopsida</taxon>
        <taxon>Poales</taxon>
        <taxon>Poaceae</taxon>
        <taxon>PACMAD clade</taxon>
        <taxon>Panicoideae</taxon>
        <taxon>Panicodae</taxon>
        <taxon>Paniceae</taxon>
        <taxon>Panicinae</taxon>
        <taxon>Panicum</taxon>
        <taxon>Panicum sect. Hiantes</taxon>
    </lineage>
</organism>
<dbReference type="SUPFAM" id="SSF50249">
    <property type="entry name" value="Nucleic acid-binding proteins"/>
    <property type="match status" value="1"/>
</dbReference>
<gene>
    <name evidence="3" type="ORF">PVAP13_2KG196892</name>
</gene>
<evidence type="ECO:0008006" key="5">
    <source>
        <dbReference type="Google" id="ProtNLM"/>
    </source>
</evidence>
<feature type="compositionally biased region" description="Basic and acidic residues" evidence="2">
    <location>
        <begin position="34"/>
        <end position="47"/>
    </location>
</feature>
<keyword evidence="1" id="KW-0963">Cytoplasm</keyword>
<protein>
    <recommendedName>
        <fullName evidence="5">Aspartyl-tRNA synthetase</fullName>
    </recommendedName>
</protein>
<dbReference type="AlphaFoldDB" id="A0A8T0W5F0"/>
<feature type="region of interest" description="Disordered" evidence="2">
    <location>
        <begin position="1"/>
        <end position="71"/>
    </location>
</feature>
<reference evidence="3 4" key="1">
    <citation type="submission" date="2020-05" db="EMBL/GenBank/DDBJ databases">
        <title>WGS assembly of Panicum virgatum.</title>
        <authorList>
            <person name="Lovell J.T."/>
            <person name="Jenkins J."/>
            <person name="Shu S."/>
            <person name="Juenger T.E."/>
            <person name="Schmutz J."/>
        </authorList>
    </citation>
    <scope>NUCLEOTIDE SEQUENCE [LARGE SCALE GENOMIC DNA]</scope>
    <source>
        <strain evidence="4">cv. AP13</strain>
    </source>
</reference>
<proteinExistence type="predicted"/>
<dbReference type="OrthoDB" id="372395at2759"/>
<feature type="compositionally biased region" description="Low complexity" evidence="2">
    <location>
        <begin position="48"/>
        <end position="59"/>
    </location>
</feature>
<dbReference type="InterPro" id="IPR012340">
    <property type="entry name" value="NA-bd_OB-fold"/>
</dbReference>
<dbReference type="PANTHER" id="PTHR43450:SF1">
    <property type="entry name" value="ASPARTATE--TRNA LIGASE, CYTOPLASMIC"/>
    <property type="match status" value="1"/>
</dbReference>
<dbReference type="CDD" id="cd04320">
    <property type="entry name" value="AspRS_cyto_N"/>
    <property type="match status" value="1"/>
</dbReference>
<dbReference type="GO" id="GO:0005829">
    <property type="term" value="C:cytosol"/>
    <property type="evidence" value="ECO:0007669"/>
    <property type="project" value="TreeGrafter"/>
</dbReference>
<dbReference type="GO" id="GO:0005524">
    <property type="term" value="F:ATP binding"/>
    <property type="evidence" value="ECO:0007669"/>
    <property type="project" value="InterPro"/>
</dbReference>
<comment type="caution">
    <text evidence="3">The sequence shown here is derived from an EMBL/GenBank/DDBJ whole genome shotgun (WGS) entry which is preliminary data.</text>
</comment>
<dbReference type="PANTHER" id="PTHR43450">
    <property type="entry name" value="ASPARTYL-TRNA SYNTHETASE"/>
    <property type="match status" value="1"/>
</dbReference>
<evidence type="ECO:0000256" key="2">
    <source>
        <dbReference type="SAM" id="MobiDB-lite"/>
    </source>
</evidence>
<evidence type="ECO:0000313" key="4">
    <source>
        <dbReference type="Proteomes" id="UP000823388"/>
    </source>
</evidence>
<sequence length="224" mass="23663">MSSEPPPSASPSAAADELAADLSASATLSKKQQKKDARKAEKAEKAAQRQQQQQTAGAAAEEDPFADNYGDVPVEDVQSKAVSGRCWTKVGDLDEGAAGRAVLVRGAAQAIRPVSKKMAFVVLRQTISTVQCVLVASADAGVSTQMVRFATALSKESIVDGEGVASLPKEPLKATTQQVEIQVRKIYCINRATPTLPINLEDAARGEAEFEKAEQLGEKLVRVG</sequence>
<dbReference type="EMBL" id="CM029039">
    <property type="protein sequence ID" value="KAG2642548.1"/>
    <property type="molecule type" value="Genomic_DNA"/>
</dbReference>
<dbReference type="GO" id="GO:0004815">
    <property type="term" value="F:aspartate-tRNA ligase activity"/>
    <property type="evidence" value="ECO:0007669"/>
    <property type="project" value="InterPro"/>
</dbReference>
<accession>A0A8T0W5F0</accession>
<name>A0A8T0W5F0_PANVG</name>
<evidence type="ECO:0000313" key="3">
    <source>
        <dbReference type="EMBL" id="KAG2642548.1"/>
    </source>
</evidence>
<dbReference type="GO" id="GO:0017101">
    <property type="term" value="C:aminoacyl-tRNA synthetase multienzyme complex"/>
    <property type="evidence" value="ECO:0007669"/>
    <property type="project" value="TreeGrafter"/>
</dbReference>
<dbReference type="GO" id="GO:0003723">
    <property type="term" value="F:RNA binding"/>
    <property type="evidence" value="ECO:0007669"/>
    <property type="project" value="TreeGrafter"/>
</dbReference>
<dbReference type="GO" id="GO:0006422">
    <property type="term" value="P:aspartyl-tRNA aminoacylation"/>
    <property type="evidence" value="ECO:0007669"/>
    <property type="project" value="InterPro"/>
</dbReference>
<dbReference type="InterPro" id="IPR004523">
    <property type="entry name" value="Asp-tRNA_synthase_2"/>
</dbReference>
<feature type="compositionally biased region" description="Low complexity" evidence="2">
    <location>
        <begin position="10"/>
        <end position="26"/>
    </location>
</feature>
<evidence type="ECO:0000256" key="1">
    <source>
        <dbReference type="ARBA" id="ARBA00022490"/>
    </source>
</evidence>
<dbReference type="Proteomes" id="UP000823388">
    <property type="component" value="Chromosome 2K"/>
</dbReference>